<feature type="transmembrane region" description="Helical" evidence="2">
    <location>
        <begin position="361"/>
        <end position="379"/>
    </location>
</feature>
<evidence type="ECO:0000256" key="1">
    <source>
        <dbReference type="SAM" id="MobiDB-lite"/>
    </source>
</evidence>
<name>A0A5C3E1N6_9BASI</name>
<keyword evidence="2" id="KW-0472">Membrane</keyword>
<sequence length="492" mass="54782">MPPLPLNGTAYPPTSSGYQPLNLHADDDEDLETPADPTSSSSRRVKVRTFTHSPYRSQANDPTDLLRCFLSDTRPRVPHTKALSLRIRVTHPSTSAARTVDIPLMKVSSVNGLPYAMADDVPALRGLPSTGSHGLIQSLVGLLNQLKGTSSTSHSPKQRERLQVWNSIHKKPLYATSEEISRSQSRETSGVHPPWAPMTDDFLPPPNQPSTITENTSGEGDADKLLTGGPMGDFDLGTVFQRAAKRQTSRLVSTGLQEAFERFADDRHFSKRLVCKEVVWGWDLHKLRRQLQSIVVEALSWADRGGKGKARQEEDVAGEEVRVELEVMGLDQRLTYHVVWAPIPWLSKDATAMLFSSRASLVGIVLLSSLFIASVLLGFLGNTLVIIATALTIAGWGGLMYLVRTQGNCVYDTIGTAWNLTPRWVKLSHTDPSWDRERLVANLKSTLIQDHEEVKVERRGEEGWFLRRGLDQEEWLQTHRTQLIHLLRGSQS</sequence>
<proteinExistence type="predicted"/>
<keyword evidence="4" id="KW-1185">Reference proteome</keyword>
<accession>A0A5C3E1N6</accession>
<feature type="transmembrane region" description="Helical" evidence="2">
    <location>
        <begin position="385"/>
        <end position="403"/>
    </location>
</feature>
<dbReference type="Proteomes" id="UP000324022">
    <property type="component" value="Unassembled WGS sequence"/>
</dbReference>
<evidence type="ECO:0000313" key="4">
    <source>
        <dbReference type="Proteomes" id="UP000324022"/>
    </source>
</evidence>
<dbReference type="EMBL" id="OOIN01000005">
    <property type="protein sequence ID" value="SPO23359.1"/>
    <property type="molecule type" value="Genomic_DNA"/>
</dbReference>
<evidence type="ECO:0000313" key="3">
    <source>
        <dbReference type="EMBL" id="SPO23359.1"/>
    </source>
</evidence>
<feature type="compositionally biased region" description="Polar residues" evidence="1">
    <location>
        <begin position="209"/>
        <end position="218"/>
    </location>
</feature>
<protein>
    <submittedName>
        <fullName evidence="3">Uncharacterized protein</fullName>
    </submittedName>
</protein>
<dbReference type="AlphaFoldDB" id="A0A5C3E1N6"/>
<keyword evidence="2" id="KW-0812">Transmembrane</keyword>
<gene>
    <name evidence="3" type="ORF">UTRI_02037</name>
</gene>
<keyword evidence="2" id="KW-1133">Transmembrane helix</keyword>
<feature type="region of interest" description="Disordered" evidence="1">
    <location>
        <begin position="1"/>
        <end position="45"/>
    </location>
</feature>
<evidence type="ECO:0000256" key="2">
    <source>
        <dbReference type="SAM" id="Phobius"/>
    </source>
</evidence>
<feature type="region of interest" description="Disordered" evidence="1">
    <location>
        <begin position="176"/>
        <end position="224"/>
    </location>
</feature>
<dbReference type="OrthoDB" id="2550388at2759"/>
<reference evidence="3 4" key="1">
    <citation type="submission" date="2018-03" db="EMBL/GenBank/DDBJ databases">
        <authorList>
            <person name="Guldener U."/>
        </authorList>
    </citation>
    <scope>NUCLEOTIDE SEQUENCE [LARGE SCALE GENOMIC DNA]</scope>
    <source>
        <strain evidence="3 4">NBRC100155</strain>
    </source>
</reference>
<organism evidence="3 4">
    <name type="scientific">Ustilago trichophora</name>
    <dbReference type="NCBI Taxonomy" id="86804"/>
    <lineage>
        <taxon>Eukaryota</taxon>
        <taxon>Fungi</taxon>
        <taxon>Dikarya</taxon>
        <taxon>Basidiomycota</taxon>
        <taxon>Ustilaginomycotina</taxon>
        <taxon>Ustilaginomycetes</taxon>
        <taxon>Ustilaginales</taxon>
        <taxon>Ustilaginaceae</taxon>
        <taxon>Ustilago</taxon>
    </lineage>
</organism>